<dbReference type="EMBL" id="VIRS01000033">
    <property type="protein sequence ID" value="TQS40833.1"/>
    <property type="molecule type" value="Genomic_DNA"/>
</dbReference>
<evidence type="ECO:0000313" key="2">
    <source>
        <dbReference type="Proteomes" id="UP000317982"/>
    </source>
</evidence>
<gene>
    <name evidence="1" type="ORF">FL583_32625</name>
</gene>
<protein>
    <submittedName>
        <fullName evidence="1">Uncharacterized protein</fullName>
    </submittedName>
</protein>
<organism evidence="1 2">
    <name type="scientific">Cryptosporangium phraense</name>
    <dbReference type="NCBI Taxonomy" id="2593070"/>
    <lineage>
        <taxon>Bacteria</taxon>
        <taxon>Bacillati</taxon>
        <taxon>Actinomycetota</taxon>
        <taxon>Actinomycetes</taxon>
        <taxon>Cryptosporangiales</taxon>
        <taxon>Cryptosporangiaceae</taxon>
        <taxon>Cryptosporangium</taxon>
    </lineage>
</organism>
<keyword evidence="2" id="KW-1185">Reference proteome</keyword>
<accession>A0A545AHN0</accession>
<evidence type="ECO:0000313" key="1">
    <source>
        <dbReference type="EMBL" id="TQS40833.1"/>
    </source>
</evidence>
<dbReference type="InParanoid" id="A0A545AHN0"/>
<sequence>MSRPQISGHLPRGTVTVTRRLVPADPSVRSDQIISLQLRSTGELVLHDLKGGRSVMLFVADDCNTWENFYSVPADQVRRLGDDPASALEAAVAASTVDPASPMRESATIRAFVAWLDAHGVRYETGEIITYDD</sequence>
<proteinExistence type="predicted"/>
<name>A0A545AHN0_9ACTN</name>
<dbReference type="RefSeq" id="WP_142708731.1">
    <property type="nucleotide sequence ID" value="NZ_VIRS01000033.1"/>
</dbReference>
<reference evidence="1 2" key="1">
    <citation type="submission" date="2019-07" db="EMBL/GenBank/DDBJ databases">
        <title>Cryptosporangium phraense sp. nov., isolated from plant litter.</title>
        <authorList>
            <person name="Suriyachadkun C."/>
        </authorList>
    </citation>
    <scope>NUCLEOTIDE SEQUENCE [LARGE SCALE GENOMIC DNA]</scope>
    <source>
        <strain evidence="1 2">A-T 5661</strain>
    </source>
</reference>
<dbReference type="AlphaFoldDB" id="A0A545AHN0"/>
<dbReference type="Proteomes" id="UP000317982">
    <property type="component" value="Unassembled WGS sequence"/>
</dbReference>
<comment type="caution">
    <text evidence="1">The sequence shown here is derived from an EMBL/GenBank/DDBJ whole genome shotgun (WGS) entry which is preliminary data.</text>
</comment>